<keyword evidence="1" id="KW-0732">Signal</keyword>
<evidence type="ECO:0000313" key="3">
    <source>
        <dbReference type="EMBL" id="GES81099.1"/>
    </source>
</evidence>
<evidence type="ECO:0008006" key="5">
    <source>
        <dbReference type="Google" id="ProtNLM"/>
    </source>
</evidence>
<dbReference type="EMBL" id="BEXD01000668">
    <property type="protein sequence ID" value="GBB89300.1"/>
    <property type="molecule type" value="Genomic_DNA"/>
</dbReference>
<dbReference type="EMBL" id="BLAL01000053">
    <property type="protein sequence ID" value="GES81099.1"/>
    <property type="molecule type" value="Genomic_DNA"/>
</dbReference>
<dbReference type="AlphaFoldDB" id="A0A2Z6QGK2"/>
<accession>A0A2Z6QGK2</accession>
<reference evidence="3" key="2">
    <citation type="submission" date="2019-10" db="EMBL/GenBank/DDBJ databases">
        <title>Conservation and host-specific expression of non-tandemly repeated heterogenous ribosome RNA gene in arbuscular mycorrhizal fungi.</title>
        <authorList>
            <person name="Maeda T."/>
            <person name="Kobayashi Y."/>
            <person name="Nakagawa T."/>
            <person name="Ezawa T."/>
            <person name="Yamaguchi K."/>
            <person name="Bino T."/>
            <person name="Nishimoto Y."/>
            <person name="Shigenobu S."/>
            <person name="Kawaguchi M."/>
        </authorList>
    </citation>
    <scope>NUCLEOTIDE SEQUENCE</scope>
    <source>
        <strain evidence="3">HR1</strain>
    </source>
</reference>
<reference evidence="2 4" key="1">
    <citation type="submission" date="2017-11" db="EMBL/GenBank/DDBJ databases">
        <title>The genome of Rhizophagus clarus HR1 reveals common genetic basis of auxotrophy among arbuscular mycorrhizal fungi.</title>
        <authorList>
            <person name="Kobayashi Y."/>
        </authorList>
    </citation>
    <scope>NUCLEOTIDE SEQUENCE [LARGE SCALE GENOMIC DNA]</scope>
    <source>
        <strain evidence="2 4">HR1</strain>
    </source>
</reference>
<evidence type="ECO:0000313" key="2">
    <source>
        <dbReference type="EMBL" id="GBB89300.1"/>
    </source>
</evidence>
<keyword evidence="4" id="KW-1185">Reference proteome</keyword>
<gene>
    <name evidence="3" type="ORF">RCL2_000836000</name>
    <name evidence="2" type="ORF">RclHR1_00160016</name>
</gene>
<organism evidence="2 4">
    <name type="scientific">Rhizophagus clarus</name>
    <dbReference type="NCBI Taxonomy" id="94130"/>
    <lineage>
        <taxon>Eukaryota</taxon>
        <taxon>Fungi</taxon>
        <taxon>Fungi incertae sedis</taxon>
        <taxon>Mucoromycota</taxon>
        <taxon>Glomeromycotina</taxon>
        <taxon>Glomeromycetes</taxon>
        <taxon>Glomerales</taxon>
        <taxon>Glomeraceae</taxon>
        <taxon>Rhizophagus</taxon>
    </lineage>
</organism>
<dbReference type="Proteomes" id="UP000247702">
    <property type="component" value="Unassembled WGS sequence"/>
</dbReference>
<name>A0A2Z6QGK2_9GLOM</name>
<feature type="signal peptide" evidence="1">
    <location>
        <begin position="1"/>
        <end position="19"/>
    </location>
</feature>
<sequence length="153" mass="17391">MKFNFLLLLLTSLIAVTLSQQRLDTSKIQSYSNGLFWTSVGGVRLVLKGVDWRFTYYNESSVLISPSEISPPGNYVQYNGPEKQLSIVNITNTVDFPPQVLWEIRPSPLKIYPPLFYICIKFDPSMCATAVETGIVIANSVNDERQFWIFDKS</sequence>
<evidence type="ECO:0000313" key="4">
    <source>
        <dbReference type="Proteomes" id="UP000247702"/>
    </source>
</evidence>
<dbReference type="Proteomes" id="UP000615446">
    <property type="component" value="Unassembled WGS sequence"/>
</dbReference>
<evidence type="ECO:0000256" key="1">
    <source>
        <dbReference type="SAM" id="SignalP"/>
    </source>
</evidence>
<feature type="chain" id="PRO_5036327544" description="Ricin B lectin domain-containing protein" evidence="1">
    <location>
        <begin position="20"/>
        <end position="153"/>
    </location>
</feature>
<protein>
    <recommendedName>
        <fullName evidence="5">Ricin B lectin domain-containing protein</fullName>
    </recommendedName>
</protein>
<comment type="caution">
    <text evidence="2">The sequence shown here is derived from an EMBL/GenBank/DDBJ whole genome shotgun (WGS) entry which is preliminary data.</text>
</comment>
<proteinExistence type="predicted"/>